<evidence type="ECO:0000313" key="3">
    <source>
        <dbReference type="EMBL" id="CAF0947582.1"/>
    </source>
</evidence>
<evidence type="ECO:0000256" key="1">
    <source>
        <dbReference type="SAM" id="Coils"/>
    </source>
</evidence>
<evidence type="ECO:0000313" key="4">
    <source>
        <dbReference type="EMBL" id="CAF0947599.1"/>
    </source>
</evidence>
<dbReference type="EMBL" id="CAJOAZ010001989">
    <property type="protein sequence ID" value="CAF3881034.1"/>
    <property type="molecule type" value="Genomic_DNA"/>
</dbReference>
<dbReference type="InterPro" id="IPR051082">
    <property type="entry name" value="Pentapeptide-BTB/POZ_domain"/>
</dbReference>
<dbReference type="PANTHER" id="PTHR14136:SF17">
    <property type="entry name" value="BTB_POZ DOMAIN-CONTAINING PROTEIN KCTD9"/>
    <property type="match status" value="1"/>
</dbReference>
<feature type="coiled-coil region" evidence="1">
    <location>
        <begin position="119"/>
        <end position="156"/>
    </location>
</feature>
<keyword evidence="2" id="KW-0472">Membrane</keyword>
<dbReference type="Proteomes" id="UP000663845">
    <property type="component" value="Unassembled WGS sequence"/>
</dbReference>
<dbReference type="Pfam" id="PF00805">
    <property type="entry name" value="Pentapeptide"/>
    <property type="match status" value="3"/>
</dbReference>
<reference evidence="5" key="1">
    <citation type="submission" date="2021-02" db="EMBL/GenBank/DDBJ databases">
        <authorList>
            <person name="Nowell W R."/>
        </authorList>
    </citation>
    <scope>NUCLEOTIDE SEQUENCE</scope>
</reference>
<gene>
    <name evidence="3" type="ORF">JYZ213_LOCUS13102</name>
    <name evidence="4" type="ORF">JYZ213_LOCUS13103</name>
    <name evidence="5" type="ORF">OXD698_LOCUS22894</name>
</gene>
<evidence type="ECO:0000313" key="6">
    <source>
        <dbReference type="Proteomes" id="UP000663844"/>
    </source>
</evidence>
<proteinExistence type="predicted"/>
<keyword evidence="2" id="KW-1133">Transmembrane helix</keyword>
<dbReference type="EMBL" id="CAJNOG010000104">
    <property type="protein sequence ID" value="CAF0947599.1"/>
    <property type="molecule type" value="Genomic_DNA"/>
</dbReference>
<evidence type="ECO:0008006" key="7">
    <source>
        <dbReference type="Google" id="ProtNLM"/>
    </source>
</evidence>
<dbReference type="PANTHER" id="PTHR14136">
    <property type="entry name" value="BTB_POZ DOMAIN-CONTAINING PROTEIN KCTD9"/>
    <property type="match status" value="1"/>
</dbReference>
<dbReference type="SUPFAM" id="SSF141571">
    <property type="entry name" value="Pentapeptide repeat-like"/>
    <property type="match status" value="2"/>
</dbReference>
<dbReference type="AlphaFoldDB" id="A0A819GFU3"/>
<keyword evidence="1" id="KW-0175">Coiled coil</keyword>
<comment type="caution">
    <text evidence="5">The sequence shown here is derived from an EMBL/GenBank/DDBJ whole genome shotgun (WGS) entry which is preliminary data.</text>
</comment>
<accession>A0A819GFU3</accession>
<keyword evidence="2" id="KW-0812">Transmembrane</keyword>
<feature type="transmembrane region" description="Helical" evidence="2">
    <location>
        <begin position="40"/>
        <end position="60"/>
    </location>
</feature>
<dbReference type="EMBL" id="CAJNOG010000104">
    <property type="protein sequence ID" value="CAF0947582.1"/>
    <property type="molecule type" value="Genomic_DNA"/>
</dbReference>
<evidence type="ECO:0000256" key="2">
    <source>
        <dbReference type="SAM" id="Phobius"/>
    </source>
</evidence>
<dbReference type="Proteomes" id="UP000663844">
    <property type="component" value="Unassembled WGS sequence"/>
</dbReference>
<name>A0A819GFU3_9BILA</name>
<dbReference type="Gene3D" id="2.160.20.80">
    <property type="entry name" value="E3 ubiquitin-protein ligase SopA"/>
    <property type="match status" value="2"/>
</dbReference>
<sequence>MPHMKDQEVMTDYVAVIVPKRHVERSKVCYGLTVRDVFNLAAHLILPFSLGVFTIGITFYQQKTAEQQRLEDRIIARVQREQDLNISAAQREQDKSIAQQQREEDELRRYQDLNISALQRELDLQIAETKRKADDLNAEKQRNMSQEQRQHELEVERTKYLDTLLLSYFNEISVLLEKGNGSLTLISTVTALARAKTLNVINQIDPFRSVALIQFLQNTGQITVGENPLILPGAALNGISLSKSLHISNLKKISLAQTYLMNASFVNQDISNWDFTNAILTGANFRGSNCTGTIFHGANLVEADFSYAHLDDAIFDHADLTASTFTAASGIKTVRYAKFQNVNFIDDNFMSGTKTSFVRFIDCNFVDSIFRRTVLEYIDFVYCNLTNARFDVSQLNRVSFQGSILAYAYLVNISLMHVTLNFANFSYANLSGVRYCISMTCQNPFTTYFYLWNAILPDNTRGPPEKNVLPNGQAEKCSTSNGTGIWKIHGDLIINRAHYFHRQKCAFGPAHYLRTEAMSQLIQLAPFQYGSTTYLVMDGRARLVIRSSAGWQTAIYVDEYSKDGLLSRHIQQYPNETIMLGMQYPQYKMIESSVLLQEETEYLNVTVVFTANSNEKYMWMEFIQMQLLPVIYAP</sequence>
<dbReference type="InterPro" id="IPR001646">
    <property type="entry name" value="5peptide_repeat"/>
</dbReference>
<organism evidence="5 6">
    <name type="scientific">Adineta steineri</name>
    <dbReference type="NCBI Taxonomy" id="433720"/>
    <lineage>
        <taxon>Eukaryota</taxon>
        <taxon>Metazoa</taxon>
        <taxon>Spiralia</taxon>
        <taxon>Gnathifera</taxon>
        <taxon>Rotifera</taxon>
        <taxon>Eurotatoria</taxon>
        <taxon>Bdelloidea</taxon>
        <taxon>Adinetida</taxon>
        <taxon>Adinetidae</taxon>
        <taxon>Adineta</taxon>
    </lineage>
</organism>
<protein>
    <recommendedName>
        <fullName evidence="7">Pentapeptide repeat-containing protein</fullName>
    </recommendedName>
</protein>
<evidence type="ECO:0000313" key="5">
    <source>
        <dbReference type="EMBL" id="CAF3881034.1"/>
    </source>
</evidence>